<dbReference type="InterPro" id="IPR042183">
    <property type="entry name" value="MmgE/PrpD_sf_1"/>
</dbReference>
<evidence type="ECO:0000313" key="4">
    <source>
        <dbReference type="EMBL" id="MEI4769768.1"/>
    </source>
</evidence>
<proteinExistence type="inferred from homology"/>
<dbReference type="InterPro" id="IPR042188">
    <property type="entry name" value="MmgE/PrpD_sf_2"/>
</dbReference>
<dbReference type="Proteomes" id="UP001364890">
    <property type="component" value="Unassembled WGS sequence"/>
</dbReference>
<dbReference type="PANTHER" id="PTHR16943">
    <property type="entry name" value="2-METHYLCITRATE DEHYDRATASE-RELATED"/>
    <property type="match status" value="1"/>
</dbReference>
<dbReference type="Pfam" id="PF19305">
    <property type="entry name" value="MmgE_PrpD_C"/>
    <property type="match status" value="1"/>
</dbReference>
<dbReference type="Pfam" id="PF03972">
    <property type="entry name" value="MmgE_PrpD_N"/>
    <property type="match status" value="1"/>
</dbReference>
<evidence type="ECO:0000313" key="5">
    <source>
        <dbReference type="Proteomes" id="UP001364890"/>
    </source>
</evidence>
<dbReference type="SUPFAM" id="SSF103378">
    <property type="entry name" value="2-methylcitrate dehydratase PrpD"/>
    <property type="match status" value="1"/>
</dbReference>
<name>A0ABU8F446_9BACI</name>
<evidence type="ECO:0000259" key="3">
    <source>
        <dbReference type="Pfam" id="PF19305"/>
    </source>
</evidence>
<dbReference type="InterPro" id="IPR045337">
    <property type="entry name" value="MmgE_PrpD_C"/>
</dbReference>
<dbReference type="InterPro" id="IPR036148">
    <property type="entry name" value="MmgE/PrpD_sf"/>
</dbReference>
<dbReference type="Gene3D" id="1.10.4100.10">
    <property type="entry name" value="2-methylcitrate dehydratase PrpD"/>
    <property type="match status" value="1"/>
</dbReference>
<feature type="domain" description="MmgE/PrpD C-terminal" evidence="3">
    <location>
        <begin position="270"/>
        <end position="439"/>
    </location>
</feature>
<organism evidence="4 5">
    <name type="scientific">Psychrobacillus mangrovi</name>
    <dbReference type="NCBI Taxonomy" id="3117745"/>
    <lineage>
        <taxon>Bacteria</taxon>
        <taxon>Bacillati</taxon>
        <taxon>Bacillota</taxon>
        <taxon>Bacilli</taxon>
        <taxon>Bacillales</taxon>
        <taxon>Bacillaceae</taxon>
        <taxon>Psychrobacillus</taxon>
    </lineage>
</organism>
<dbReference type="RefSeq" id="WP_336497321.1">
    <property type="nucleotide sequence ID" value="NZ_JBAWSY010000005.1"/>
</dbReference>
<evidence type="ECO:0000259" key="2">
    <source>
        <dbReference type="Pfam" id="PF03972"/>
    </source>
</evidence>
<sequence length="464" mass="51379">MDLISQSLANFSRRISYSSLHPNVILEVNRRILDTLGCLVAGYDSHASSVARKFSLQYLDSNGATVIGTNHKVISEYATLANGGAIRYLDFNDTYLSLEPLHPSDVIAPLLALSEQYDISIEKLTTSIAISYEIGVLFCDAASLKKNGWDHVNYITLATVVGASHLLDLTEQETVNAIALAIVPHAAMRQTRNGEISEWKGIAAANAAKNAVFAVKLAKSGMSGPFEALQGSMGMNALLLNSKLSIEEVADMINRTDSPNAITRTYIKNWAVEYMTQSAIEATLKIREHVSSLNDIEKIEIETFQLAYDVLAKDTQKWNPKTRETADHSLPYIVVVALEDGKIDLNTFSDERLKNEQTLERIKNIVTVRVTEEMESGYPAGNPNKITIQFKNGSVVSEMVSKPLGHSSNPMKNEQIIEKFNRITQEKLTETQQKRVVDLVFNLQGQSSLQEVFNALLLEQEVTL</sequence>
<gene>
    <name evidence="4" type="ORF">WAX74_08910</name>
</gene>
<protein>
    <submittedName>
        <fullName evidence="4">MmgE/PrpD family protein</fullName>
    </submittedName>
</protein>
<reference evidence="4 5" key="1">
    <citation type="submission" date="2024-01" db="EMBL/GenBank/DDBJ databases">
        <title>Seven novel Bacillus-like species.</title>
        <authorList>
            <person name="Liu G."/>
        </authorList>
    </citation>
    <scope>NUCLEOTIDE SEQUENCE [LARGE SCALE GENOMIC DNA]</scope>
    <source>
        <strain evidence="4 5">FJAT-51614</strain>
    </source>
</reference>
<accession>A0ABU8F446</accession>
<dbReference type="PANTHER" id="PTHR16943:SF8">
    <property type="entry name" value="2-METHYLCITRATE DEHYDRATASE"/>
    <property type="match status" value="1"/>
</dbReference>
<comment type="similarity">
    <text evidence="1">Belongs to the PrpD family.</text>
</comment>
<evidence type="ECO:0000256" key="1">
    <source>
        <dbReference type="ARBA" id="ARBA00006174"/>
    </source>
</evidence>
<dbReference type="EMBL" id="JBAWSY010000005">
    <property type="protein sequence ID" value="MEI4769768.1"/>
    <property type="molecule type" value="Genomic_DNA"/>
</dbReference>
<dbReference type="Gene3D" id="3.30.1330.120">
    <property type="entry name" value="2-methylcitrate dehydratase PrpD"/>
    <property type="match status" value="1"/>
</dbReference>
<comment type="caution">
    <text evidence="4">The sequence shown here is derived from an EMBL/GenBank/DDBJ whole genome shotgun (WGS) entry which is preliminary data.</text>
</comment>
<feature type="domain" description="MmgE/PrpD N-terminal" evidence="2">
    <location>
        <begin position="6"/>
        <end position="242"/>
    </location>
</feature>
<dbReference type="InterPro" id="IPR005656">
    <property type="entry name" value="MmgE_PrpD"/>
</dbReference>
<keyword evidence="5" id="KW-1185">Reference proteome</keyword>
<dbReference type="InterPro" id="IPR045336">
    <property type="entry name" value="MmgE_PrpD_N"/>
</dbReference>